<dbReference type="GO" id="GO:0015097">
    <property type="term" value="F:mercury ion transmembrane transporter activity"/>
    <property type="evidence" value="ECO:0007669"/>
    <property type="project" value="InterPro"/>
</dbReference>
<protein>
    <submittedName>
        <fullName evidence="2">Mercuric ion transport protein</fullName>
    </submittedName>
</protein>
<organism evidence="2 3">
    <name type="scientific">Brevundimonas vesicularis</name>
    <name type="common">Pseudomonas vesicularis</name>
    <dbReference type="NCBI Taxonomy" id="41276"/>
    <lineage>
        <taxon>Bacteria</taxon>
        <taxon>Pseudomonadati</taxon>
        <taxon>Pseudomonadota</taxon>
        <taxon>Alphaproteobacteria</taxon>
        <taxon>Caulobacterales</taxon>
        <taxon>Caulobacteraceae</taxon>
        <taxon>Brevundimonas</taxon>
    </lineage>
</organism>
<name>A0A7W9L6L4_BREVE</name>
<feature type="transmembrane region" description="Helical" evidence="1">
    <location>
        <begin position="109"/>
        <end position="127"/>
    </location>
</feature>
<sequence length="162" mass="17017">MSETVDTSALNPCWGQIAVSSSPRKIMPDQKPITRAADKAGVVGAIVAAMGCAACFPALGSLAAALGLGFLSQYEGVFIRYLLPLFAVIALAANVAGGMRHRRWSRMTLGMVGPLLVLAAALLMASFGWPTAWLLYPGLTLMIAVSIWDLVSTPKRRLTGAA</sequence>
<evidence type="ECO:0000313" key="3">
    <source>
        <dbReference type="Proteomes" id="UP000556201"/>
    </source>
</evidence>
<gene>
    <name evidence="2" type="ORF">HNP47_002541</name>
</gene>
<dbReference type="NCBIfam" id="NF010318">
    <property type="entry name" value="PRK13755.1"/>
    <property type="match status" value="1"/>
</dbReference>
<dbReference type="Proteomes" id="UP000556201">
    <property type="component" value="Unassembled WGS sequence"/>
</dbReference>
<feature type="transmembrane region" description="Helical" evidence="1">
    <location>
        <begin position="40"/>
        <end position="66"/>
    </location>
</feature>
<evidence type="ECO:0000313" key="2">
    <source>
        <dbReference type="EMBL" id="MBB5772525.1"/>
    </source>
</evidence>
<dbReference type="Pfam" id="PF03203">
    <property type="entry name" value="MerC"/>
    <property type="match status" value="1"/>
</dbReference>
<proteinExistence type="predicted"/>
<dbReference type="AlphaFoldDB" id="A0A7W9L6L4"/>
<feature type="transmembrane region" description="Helical" evidence="1">
    <location>
        <begin position="78"/>
        <end position="97"/>
    </location>
</feature>
<keyword evidence="1" id="KW-1133">Transmembrane helix</keyword>
<dbReference type="InterPro" id="IPR004891">
    <property type="entry name" value="Mercury-R_MerC"/>
</dbReference>
<feature type="transmembrane region" description="Helical" evidence="1">
    <location>
        <begin position="133"/>
        <end position="151"/>
    </location>
</feature>
<dbReference type="NCBIfam" id="NF033784">
    <property type="entry name" value="transport_merC"/>
    <property type="match status" value="1"/>
</dbReference>
<reference evidence="2 3" key="1">
    <citation type="submission" date="2020-08" db="EMBL/GenBank/DDBJ databases">
        <title>Functional genomics of gut bacteria from endangered species of beetles.</title>
        <authorList>
            <person name="Carlos-Shanley C."/>
        </authorList>
    </citation>
    <scope>NUCLEOTIDE SEQUENCE [LARGE SCALE GENOMIC DNA]</scope>
    <source>
        <strain evidence="2 3">S00192</strain>
    </source>
</reference>
<comment type="caution">
    <text evidence="2">The sequence shown here is derived from an EMBL/GenBank/DDBJ whole genome shotgun (WGS) entry which is preliminary data.</text>
</comment>
<accession>A0A7W9L6L4</accession>
<dbReference type="EMBL" id="JACHLJ010000003">
    <property type="protein sequence ID" value="MBB5772525.1"/>
    <property type="molecule type" value="Genomic_DNA"/>
</dbReference>
<keyword evidence="1" id="KW-0812">Transmembrane</keyword>
<evidence type="ECO:0000256" key="1">
    <source>
        <dbReference type="SAM" id="Phobius"/>
    </source>
</evidence>
<keyword evidence="1" id="KW-0472">Membrane</keyword>
<dbReference type="GO" id="GO:0016020">
    <property type="term" value="C:membrane"/>
    <property type="evidence" value="ECO:0007669"/>
    <property type="project" value="InterPro"/>
</dbReference>